<dbReference type="EMBL" id="CM046391">
    <property type="protein sequence ID" value="KAI8557903.1"/>
    <property type="molecule type" value="Genomic_DNA"/>
</dbReference>
<comment type="caution">
    <text evidence="1">The sequence shown here is derived from an EMBL/GenBank/DDBJ whole genome shotgun (WGS) entry which is preliminary data.</text>
</comment>
<proteinExistence type="predicted"/>
<reference evidence="1" key="1">
    <citation type="submission" date="2022-02" db="EMBL/GenBank/DDBJ databases">
        <title>Plant Genome Project.</title>
        <authorList>
            <person name="Zhang R.-G."/>
        </authorList>
    </citation>
    <scope>NUCLEOTIDE SEQUENCE</scope>
    <source>
        <strain evidence="1">AT1</strain>
    </source>
</reference>
<evidence type="ECO:0000313" key="2">
    <source>
        <dbReference type="Proteomes" id="UP001062846"/>
    </source>
</evidence>
<name>A0ACC0NZI4_RHOML</name>
<accession>A0ACC0NZI4</accession>
<gene>
    <name evidence="1" type="ORF">RHMOL_Rhmol04G0047000</name>
</gene>
<protein>
    <submittedName>
        <fullName evidence="1">Uncharacterized protein</fullName>
    </submittedName>
</protein>
<sequence>MTRKGKTTHLGNGEEDSQVSPLGISSIFLLKKTIIGITIIIHKICFYTYFRHKMVKSYQKHHLHNVHNETENEF</sequence>
<dbReference type="Proteomes" id="UP001062846">
    <property type="component" value="Chromosome 4"/>
</dbReference>
<keyword evidence="2" id="KW-1185">Reference proteome</keyword>
<evidence type="ECO:0000313" key="1">
    <source>
        <dbReference type="EMBL" id="KAI8557903.1"/>
    </source>
</evidence>
<organism evidence="1 2">
    <name type="scientific">Rhododendron molle</name>
    <name type="common">Chinese azalea</name>
    <name type="synonym">Azalea mollis</name>
    <dbReference type="NCBI Taxonomy" id="49168"/>
    <lineage>
        <taxon>Eukaryota</taxon>
        <taxon>Viridiplantae</taxon>
        <taxon>Streptophyta</taxon>
        <taxon>Embryophyta</taxon>
        <taxon>Tracheophyta</taxon>
        <taxon>Spermatophyta</taxon>
        <taxon>Magnoliopsida</taxon>
        <taxon>eudicotyledons</taxon>
        <taxon>Gunneridae</taxon>
        <taxon>Pentapetalae</taxon>
        <taxon>asterids</taxon>
        <taxon>Ericales</taxon>
        <taxon>Ericaceae</taxon>
        <taxon>Ericoideae</taxon>
        <taxon>Rhodoreae</taxon>
        <taxon>Rhododendron</taxon>
    </lineage>
</organism>